<gene>
    <name evidence="2" type="ORF">P170DRAFT_493665</name>
</gene>
<dbReference type="Proteomes" id="UP000234275">
    <property type="component" value="Unassembled WGS sequence"/>
</dbReference>
<dbReference type="GeneID" id="36561756"/>
<organism evidence="2 3">
    <name type="scientific">Aspergillus steynii IBT 23096</name>
    <dbReference type="NCBI Taxonomy" id="1392250"/>
    <lineage>
        <taxon>Eukaryota</taxon>
        <taxon>Fungi</taxon>
        <taxon>Dikarya</taxon>
        <taxon>Ascomycota</taxon>
        <taxon>Pezizomycotina</taxon>
        <taxon>Eurotiomycetes</taxon>
        <taxon>Eurotiomycetidae</taxon>
        <taxon>Eurotiales</taxon>
        <taxon>Aspergillaceae</taxon>
        <taxon>Aspergillus</taxon>
        <taxon>Aspergillus subgen. Circumdati</taxon>
    </lineage>
</organism>
<feature type="compositionally biased region" description="Polar residues" evidence="1">
    <location>
        <begin position="84"/>
        <end position="96"/>
    </location>
</feature>
<sequence>MTGHGSSGSGSKKRTKPTRFNEEASPSPAPRKSRRIQEKTQGTKGSTDPKTDETTTPNEESKRKSSDNHDKQRKGQDQKKSDQPGAQGNAKRNSLTMMARQTMRYWVDLDDNKRLRKTLSPPEVPTWVKPEIEQTQCGVTYGLSHKAISAPKKNGVAQPIAAFVRRAYTAVYICPRVDRKPFYRFIDLEGTTISEKDFQLDQPFEDQQYLLEKVHKLLMQYQNDFEKNIDSYGKEMCLWRENRIRWEHDCVVAEHNDGNANIFRNTITQDDIAVLAKGHHIRGLTFLPAWADQQRQSIKSAISSLSGTITELKLQRKTQEGLDQQMKHQKEQRERRARQAKRDQKKGESSKESGLSSSSKGPLSDKGKGKASAQTLSNIPELLLDLSGSSDEDDTPPWAAKETSNAIAWMLEQHLNWLPKRQTKMMVKVDRVEQMKRFSLPSDILDLTAEAWSNFEKNPAFRGLFGLLDGRTRKTLEPGRPWGFPAWKLESDIRHYFSDTETVYQTLLSQRARKAILGMEKAFFDGRLTETEEADDFTDIDLGILMASKARENLSESVNDIHTFSDSENGE</sequence>
<dbReference type="RefSeq" id="XP_024706658.1">
    <property type="nucleotide sequence ID" value="XM_024854051.1"/>
</dbReference>
<reference evidence="2 3" key="1">
    <citation type="submission" date="2016-12" db="EMBL/GenBank/DDBJ databases">
        <title>The genomes of Aspergillus section Nigri reveals drivers in fungal speciation.</title>
        <authorList>
            <consortium name="DOE Joint Genome Institute"/>
            <person name="Vesth T.C."/>
            <person name="Nybo J."/>
            <person name="Theobald S."/>
            <person name="Brandl J."/>
            <person name="Frisvad J.C."/>
            <person name="Nielsen K.F."/>
            <person name="Lyhne E.K."/>
            <person name="Kogle M.E."/>
            <person name="Kuo A."/>
            <person name="Riley R."/>
            <person name="Clum A."/>
            <person name="Nolan M."/>
            <person name="Lipzen A."/>
            <person name="Salamov A."/>
            <person name="Henrissat B."/>
            <person name="Wiebenga A."/>
            <person name="De Vries R.P."/>
            <person name="Grigoriev I.V."/>
            <person name="Mortensen U.H."/>
            <person name="Andersen M.R."/>
            <person name="Baker S.E."/>
        </authorList>
    </citation>
    <scope>NUCLEOTIDE SEQUENCE [LARGE SCALE GENOMIC DNA]</scope>
    <source>
        <strain evidence="2 3">IBT 23096</strain>
    </source>
</reference>
<feature type="region of interest" description="Disordered" evidence="1">
    <location>
        <begin position="1"/>
        <end position="97"/>
    </location>
</feature>
<feature type="region of interest" description="Disordered" evidence="1">
    <location>
        <begin position="318"/>
        <end position="372"/>
    </location>
</feature>
<name>A0A2I2GEN6_9EURO</name>
<feature type="compositionally biased region" description="Basic and acidic residues" evidence="1">
    <location>
        <begin position="340"/>
        <end position="351"/>
    </location>
</feature>
<comment type="caution">
    <text evidence="2">The sequence shown here is derived from an EMBL/GenBank/DDBJ whole genome shotgun (WGS) entry which is preliminary data.</text>
</comment>
<protein>
    <submittedName>
        <fullName evidence="2">Uncharacterized protein</fullName>
    </submittedName>
</protein>
<evidence type="ECO:0000256" key="1">
    <source>
        <dbReference type="SAM" id="MobiDB-lite"/>
    </source>
</evidence>
<proteinExistence type="predicted"/>
<dbReference type="VEuPathDB" id="FungiDB:P170DRAFT_493665"/>
<dbReference type="AlphaFoldDB" id="A0A2I2GEN6"/>
<feature type="compositionally biased region" description="Low complexity" evidence="1">
    <location>
        <begin position="352"/>
        <end position="362"/>
    </location>
</feature>
<feature type="compositionally biased region" description="Basic and acidic residues" evidence="1">
    <location>
        <begin position="47"/>
        <end position="82"/>
    </location>
</feature>
<accession>A0A2I2GEN6</accession>
<feature type="compositionally biased region" description="Basic and acidic residues" evidence="1">
    <location>
        <begin position="318"/>
        <end position="334"/>
    </location>
</feature>
<keyword evidence="3" id="KW-1185">Reference proteome</keyword>
<dbReference type="EMBL" id="MSFO01000003">
    <property type="protein sequence ID" value="PLB51356.1"/>
    <property type="molecule type" value="Genomic_DNA"/>
</dbReference>
<evidence type="ECO:0000313" key="3">
    <source>
        <dbReference type="Proteomes" id="UP000234275"/>
    </source>
</evidence>
<evidence type="ECO:0000313" key="2">
    <source>
        <dbReference type="EMBL" id="PLB51356.1"/>
    </source>
</evidence>